<name>A0ABU1P5D6_9BACL</name>
<accession>A0ABU1P5D6</accession>
<evidence type="ECO:0000313" key="4">
    <source>
        <dbReference type="EMBL" id="MDR6554967.1"/>
    </source>
</evidence>
<dbReference type="InterPro" id="IPR001647">
    <property type="entry name" value="HTH_TetR"/>
</dbReference>
<dbReference type="PANTHER" id="PTHR43479:SF11">
    <property type="entry name" value="ACREF_ENVCD OPERON REPRESSOR-RELATED"/>
    <property type="match status" value="1"/>
</dbReference>
<gene>
    <name evidence="4" type="ORF">J2736_006210</name>
</gene>
<dbReference type="PROSITE" id="PS01081">
    <property type="entry name" value="HTH_TETR_1"/>
    <property type="match status" value="1"/>
</dbReference>
<dbReference type="PRINTS" id="PR00455">
    <property type="entry name" value="HTHTETR"/>
</dbReference>
<dbReference type="PROSITE" id="PS50977">
    <property type="entry name" value="HTH_TETR_2"/>
    <property type="match status" value="1"/>
</dbReference>
<evidence type="ECO:0000259" key="3">
    <source>
        <dbReference type="PROSITE" id="PS50977"/>
    </source>
</evidence>
<dbReference type="Pfam" id="PF00440">
    <property type="entry name" value="TetR_N"/>
    <property type="match status" value="1"/>
</dbReference>
<dbReference type="GO" id="GO:0003677">
    <property type="term" value="F:DNA binding"/>
    <property type="evidence" value="ECO:0007669"/>
    <property type="project" value="UniProtKB-KW"/>
</dbReference>
<organism evidence="4 5">
    <name type="scientific">Paenibacillus qinlingensis</name>
    <dbReference type="NCBI Taxonomy" id="1837343"/>
    <lineage>
        <taxon>Bacteria</taxon>
        <taxon>Bacillati</taxon>
        <taxon>Bacillota</taxon>
        <taxon>Bacilli</taxon>
        <taxon>Bacillales</taxon>
        <taxon>Paenibacillaceae</taxon>
        <taxon>Paenibacillus</taxon>
    </lineage>
</organism>
<dbReference type="SUPFAM" id="SSF46689">
    <property type="entry name" value="Homeodomain-like"/>
    <property type="match status" value="1"/>
</dbReference>
<evidence type="ECO:0000313" key="5">
    <source>
        <dbReference type="Proteomes" id="UP001267290"/>
    </source>
</evidence>
<dbReference type="EMBL" id="JAVDSB010000021">
    <property type="protein sequence ID" value="MDR6554967.1"/>
    <property type="molecule type" value="Genomic_DNA"/>
</dbReference>
<protein>
    <submittedName>
        <fullName evidence="4">DNA-binding transcriptional regulator YbjK</fullName>
    </submittedName>
</protein>
<dbReference type="RefSeq" id="WP_310502373.1">
    <property type="nucleotide sequence ID" value="NZ_JAVDSB010000021.1"/>
</dbReference>
<evidence type="ECO:0000256" key="1">
    <source>
        <dbReference type="ARBA" id="ARBA00023125"/>
    </source>
</evidence>
<dbReference type="Proteomes" id="UP001267290">
    <property type="component" value="Unassembled WGS sequence"/>
</dbReference>
<dbReference type="InterPro" id="IPR023772">
    <property type="entry name" value="DNA-bd_HTH_TetR-type_CS"/>
</dbReference>
<evidence type="ECO:0000256" key="2">
    <source>
        <dbReference type="PROSITE-ProRule" id="PRU00335"/>
    </source>
</evidence>
<dbReference type="InterPro" id="IPR009057">
    <property type="entry name" value="Homeodomain-like_sf"/>
</dbReference>
<feature type="domain" description="HTH tetR-type" evidence="3">
    <location>
        <begin position="5"/>
        <end position="65"/>
    </location>
</feature>
<feature type="DNA-binding region" description="H-T-H motif" evidence="2">
    <location>
        <begin position="28"/>
        <end position="47"/>
    </location>
</feature>
<comment type="caution">
    <text evidence="4">The sequence shown here is derived from an EMBL/GenBank/DDBJ whole genome shotgun (WGS) entry which is preliminary data.</text>
</comment>
<sequence length="189" mass="21285">MSTRGATKEGIISTGIKMFIEHGFDKVTINQICQEINVTKTAFYYYFKSKDDLISEFFTVDNLLSNEDLIHILSASDYANQAMKAMEIYINHIVRSGLELTKEYYRVLMRNEIIPLDKGKSTVLGSIVPTLLQKAIDAGQLKNPSSAEDLHDSMCCIANGVCLHWVIEGGAFNPLELSRKRFENLLIVN</sequence>
<proteinExistence type="predicted"/>
<dbReference type="InterPro" id="IPR050624">
    <property type="entry name" value="HTH-type_Tx_Regulator"/>
</dbReference>
<dbReference type="PANTHER" id="PTHR43479">
    <property type="entry name" value="ACREF/ENVCD OPERON REPRESSOR-RELATED"/>
    <property type="match status" value="1"/>
</dbReference>
<keyword evidence="5" id="KW-1185">Reference proteome</keyword>
<reference evidence="4 5" key="1">
    <citation type="submission" date="2023-07" db="EMBL/GenBank/DDBJ databases">
        <title>Sorghum-associated microbial communities from plants grown in Nebraska, USA.</title>
        <authorList>
            <person name="Schachtman D."/>
        </authorList>
    </citation>
    <scope>NUCLEOTIDE SEQUENCE [LARGE SCALE GENOMIC DNA]</scope>
    <source>
        <strain evidence="4 5">CC258</strain>
    </source>
</reference>
<keyword evidence="1 2" id="KW-0238">DNA-binding</keyword>
<dbReference type="Gene3D" id="1.10.357.10">
    <property type="entry name" value="Tetracycline Repressor, domain 2"/>
    <property type="match status" value="1"/>
</dbReference>